<dbReference type="InterPro" id="IPR012902">
    <property type="entry name" value="N_methyl_site"/>
</dbReference>
<reference evidence="2 3" key="1">
    <citation type="submission" date="2022-11" db="EMBL/GenBank/DDBJ databases">
        <title>Desulfobotulus tamanensis H1 sp. nov. - anaerobic, alkaliphilic, sulphate reducing bacterium isolated from terrestrial mud volcano.</title>
        <authorList>
            <person name="Frolova A."/>
            <person name="Merkel A.Y."/>
            <person name="Slobodkin A.I."/>
        </authorList>
    </citation>
    <scope>NUCLEOTIDE SEQUENCE [LARGE SCALE GENOMIC DNA]</scope>
    <source>
        <strain evidence="2 3">H1</strain>
    </source>
</reference>
<sequence>MKNVKGVNVKNVKGVRPLLLKKGSDPFYGQAGFTMIEIIAVLVIVGILAAVAASRMMDTRSVEESARVDAIKAHLRYAQARAMGEGRPWGVHVTADSYYLFRGTNESGNEVLFPGENSLMVQAGSGFFSGTPLTVTFDAYGSPGDNTLTLVTSGGAITITRNTGYIP</sequence>
<proteinExistence type="predicted"/>
<keyword evidence="1" id="KW-1133">Transmembrane helix</keyword>
<keyword evidence="1" id="KW-0812">Transmembrane</keyword>
<name>A0ABT3NBZ1_9BACT</name>
<evidence type="ECO:0000313" key="2">
    <source>
        <dbReference type="EMBL" id="MCW7754472.1"/>
    </source>
</evidence>
<dbReference type="InterPro" id="IPR045584">
    <property type="entry name" value="Pilin-like"/>
</dbReference>
<feature type="transmembrane region" description="Helical" evidence="1">
    <location>
        <begin position="27"/>
        <end position="51"/>
    </location>
</feature>
<dbReference type="EMBL" id="JAPFPW010000012">
    <property type="protein sequence ID" value="MCW7754472.1"/>
    <property type="molecule type" value="Genomic_DNA"/>
</dbReference>
<accession>A0ABT3NBZ1</accession>
<keyword evidence="3" id="KW-1185">Reference proteome</keyword>
<dbReference type="Gene3D" id="3.30.700.10">
    <property type="entry name" value="Glycoprotein, Type 4 Pilin"/>
    <property type="match status" value="1"/>
</dbReference>
<keyword evidence="1" id="KW-0472">Membrane</keyword>
<gene>
    <name evidence="2" type="ORF">OOT00_10795</name>
</gene>
<protein>
    <submittedName>
        <fullName evidence="2">Prepilin-type N-terminal cleavage/methylation domain-containing protein</fullName>
    </submittedName>
</protein>
<dbReference type="Proteomes" id="UP001209681">
    <property type="component" value="Unassembled WGS sequence"/>
</dbReference>
<dbReference type="RefSeq" id="WP_265425473.1">
    <property type="nucleotide sequence ID" value="NZ_JAPFPW010000012.1"/>
</dbReference>
<dbReference type="SUPFAM" id="SSF54523">
    <property type="entry name" value="Pili subunits"/>
    <property type="match status" value="1"/>
</dbReference>
<organism evidence="2 3">
    <name type="scientific">Desulfobotulus pelophilus</name>
    <dbReference type="NCBI Taxonomy" id="2823377"/>
    <lineage>
        <taxon>Bacteria</taxon>
        <taxon>Pseudomonadati</taxon>
        <taxon>Thermodesulfobacteriota</taxon>
        <taxon>Desulfobacteria</taxon>
        <taxon>Desulfobacterales</taxon>
        <taxon>Desulfobacteraceae</taxon>
        <taxon>Desulfobotulus</taxon>
    </lineage>
</organism>
<dbReference type="NCBIfam" id="TIGR02532">
    <property type="entry name" value="IV_pilin_GFxxxE"/>
    <property type="match status" value="1"/>
</dbReference>
<evidence type="ECO:0000256" key="1">
    <source>
        <dbReference type="SAM" id="Phobius"/>
    </source>
</evidence>
<evidence type="ECO:0000313" key="3">
    <source>
        <dbReference type="Proteomes" id="UP001209681"/>
    </source>
</evidence>
<comment type="caution">
    <text evidence="2">The sequence shown here is derived from an EMBL/GenBank/DDBJ whole genome shotgun (WGS) entry which is preliminary data.</text>
</comment>
<dbReference type="Pfam" id="PF07963">
    <property type="entry name" value="N_methyl"/>
    <property type="match status" value="1"/>
</dbReference>